<feature type="chain" id="PRO_5046773515" evidence="2">
    <location>
        <begin position="24"/>
        <end position="109"/>
    </location>
</feature>
<feature type="region of interest" description="Disordered" evidence="1">
    <location>
        <begin position="23"/>
        <end position="109"/>
    </location>
</feature>
<feature type="signal peptide" evidence="2">
    <location>
        <begin position="1"/>
        <end position="23"/>
    </location>
</feature>
<dbReference type="RefSeq" id="WP_188811491.1">
    <property type="nucleotide sequence ID" value="NZ_BMHT01000002.1"/>
</dbReference>
<feature type="compositionally biased region" description="Basic and acidic residues" evidence="1">
    <location>
        <begin position="75"/>
        <end position="87"/>
    </location>
</feature>
<organism evidence="3 4">
    <name type="scientific">Hymenobacter cavernae</name>
    <dbReference type="NCBI Taxonomy" id="2044852"/>
    <lineage>
        <taxon>Bacteria</taxon>
        <taxon>Pseudomonadati</taxon>
        <taxon>Bacteroidota</taxon>
        <taxon>Cytophagia</taxon>
        <taxon>Cytophagales</taxon>
        <taxon>Hymenobacteraceae</taxon>
        <taxon>Hymenobacter</taxon>
    </lineage>
</organism>
<feature type="compositionally biased region" description="Basic and acidic residues" evidence="1">
    <location>
        <begin position="33"/>
        <end position="67"/>
    </location>
</feature>
<evidence type="ECO:0000256" key="1">
    <source>
        <dbReference type="SAM" id="MobiDB-lite"/>
    </source>
</evidence>
<comment type="caution">
    <text evidence="3">The sequence shown here is derived from an EMBL/GenBank/DDBJ whole genome shotgun (WGS) entry which is preliminary data.</text>
</comment>
<keyword evidence="4" id="KW-1185">Reference proteome</keyword>
<evidence type="ECO:0000256" key="2">
    <source>
        <dbReference type="SAM" id="SignalP"/>
    </source>
</evidence>
<sequence>MRHLLAFSVVLLLSVAYAGSAAAQTKETSPAKLRAENRHALREAQRYPAEYKDSHLAVSRTDLRRGEGGQAGQPHDGRASYKFDKTGTARISEPTHPGLRLRKKDKKKE</sequence>
<reference evidence="4" key="1">
    <citation type="journal article" date="2019" name="Int. J. Syst. Evol. Microbiol.">
        <title>The Global Catalogue of Microorganisms (GCM) 10K type strain sequencing project: providing services to taxonomists for standard genome sequencing and annotation.</title>
        <authorList>
            <consortium name="The Broad Institute Genomics Platform"/>
            <consortium name="The Broad Institute Genome Sequencing Center for Infectious Disease"/>
            <person name="Wu L."/>
            <person name="Ma J."/>
        </authorList>
    </citation>
    <scope>NUCLEOTIDE SEQUENCE [LARGE SCALE GENOMIC DNA]</scope>
    <source>
        <strain evidence="4">CGMCC 1.15197</strain>
    </source>
</reference>
<name>A0ABQ1TQC7_9BACT</name>
<dbReference type="EMBL" id="BMHT01000002">
    <property type="protein sequence ID" value="GGF00484.1"/>
    <property type="molecule type" value="Genomic_DNA"/>
</dbReference>
<feature type="compositionally biased region" description="Basic residues" evidence="1">
    <location>
        <begin position="99"/>
        <end position="109"/>
    </location>
</feature>
<keyword evidence="2" id="KW-0732">Signal</keyword>
<dbReference type="Proteomes" id="UP000632273">
    <property type="component" value="Unassembled WGS sequence"/>
</dbReference>
<protein>
    <submittedName>
        <fullName evidence="3">Uncharacterized protein</fullName>
    </submittedName>
</protein>
<accession>A0ABQ1TQC7</accession>
<evidence type="ECO:0000313" key="3">
    <source>
        <dbReference type="EMBL" id="GGF00484.1"/>
    </source>
</evidence>
<proteinExistence type="predicted"/>
<evidence type="ECO:0000313" key="4">
    <source>
        <dbReference type="Proteomes" id="UP000632273"/>
    </source>
</evidence>
<gene>
    <name evidence="3" type="ORF">GCM10011383_09170</name>
</gene>